<dbReference type="EMBL" id="JAQJZJ010000003">
    <property type="protein sequence ID" value="MDA7086235.1"/>
    <property type="molecule type" value="Genomic_DNA"/>
</dbReference>
<gene>
    <name evidence="2" type="ORF">PH586_07560</name>
</gene>
<comment type="caution">
    <text evidence="2">The sequence shown here is derived from an EMBL/GenBank/DDBJ whole genome shotgun (WGS) entry which is preliminary data.</text>
</comment>
<dbReference type="Proteomes" id="UP001212042">
    <property type="component" value="Unassembled WGS sequence"/>
</dbReference>
<evidence type="ECO:0000313" key="2">
    <source>
        <dbReference type="EMBL" id="MDA7086235.1"/>
    </source>
</evidence>
<evidence type="ECO:0000313" key="3">
    <source>
        <dbReference type="Proteomes" id="UP001212042"/>
    </source>
</evidence>
<organism evidence="2 3">
    <name type="scientific">Pseudomonas aestuarii</name>
    <dbReference type="NCBI Taxonomy" id="3018340"/>
    <lineage>
        <taxon>Bacteria</taxon>
        <taxon>Pseudomonadati</taxon>
        <taxon>Pseudomonadota</taxon>
        <taxon>Gammaproteobacteria</taxon>
        <taxon>Pseudomonadales</taxon>
        <taxon>Pseudomonadaceae</taxon>
        <taxon>Pseudomonas</taxon>
    </lineage>
</organism>
<dbReference type="RefSeq" id="WP_271347150.1">
    <property type="nucleotide sequence ID" value="NZ_JAQJZJ010000003.1"/>
</dbReference>
<accession>A0ABT4XDI0</accession>
<sequence length="79" mass="9215">MVKQDELTQLNRDNASLLTEANQQQREQRALQQQLNKKASELDLLQILYAKSEQQYASLRTRCEILEKASKRPRKNSKG</sequence>
<protein>
    <submittedName>
        <fullName evidence="2">Uncharacterized protein</fullName>
    </submittedName>
</protein>
<evidence type="ECO:0000256" key="1">
    <source>
        <dbReference type="SAM" id="Coils"/>
    </source>
</evidence>
<feature type="coiled-coil region" evidence="1">
    <location>
        <begin position="7"/>
        <end position="69"/>
    </location>
</feature>
<reference evidence="2 3" key="1">
    <citation type="submission" date="2023-01" db="EMBL/GenBank/DDBJ databases">
        <title>Pseudomonas SA3-5T sp. nov., isolated from tidal flat sediment.</title>
        <authorList>
            <person name="Kim H.S."/>
            <person name="Kim J.-S."/>
            <person name="Suh M.K."/>
            <person name="Eom M.K."/>
            <person name="Lee J.-S."/>
        </authorList>
    </citation>
    <scope>NUCLEOTIDE SEQUENCE [LARGE SCALE GENOMIC DNA]</scope>
    <source>
        <strain evidence="2 3">SA3-5</strain>
    </source>
</reference>
<proteinExistence type="predicted"/>
<name>A0ABT4XDI0_9PSED</name>
<keyword evidence="3" id="KW-1185">Reference proteome</keyword>
<keyword evidence="1" id="KW-0175">Coiled coil</keyword>